<evidence type="ECO:0000256" key="1">
    <source>
        <dbReference type="ARBA" id="ARBA00022723"/>
    </source>
</evidence>
<evidence type="ECO:0000259" key="6">
    <source>
        <dbReference type="PROSITE" id="PS50950"/>
    </source>
</evidence>
<organism evidence="7 8">
    <name type="scientific">Cyphomyrmex costatus</name>
    <dbReference type="NCBI Taxonomy" id="456900"/>
    <lineage>
        <taxon>Eukaryota</taxon>
        <taxon>Metazoa</taxon>
        <taxon>Ecdysozoa</taxon>
        <taxon>Arthropoda</taxon>
        <taxon>Hexapoda</taxon>
        <taxon>Insecta</taxon>
        <taxon>Pterygota</taxon>
        <taxon>Neoptera</taxon>
        <taxon>Endopterygota</taxon>
        <taxon>Hymenoptera</taxon>
        <taxon>Apocrita</taxon>
        <taxon>Aculeata</taxon>
        <taxon>Formicoidea</taxon>
        <taxon>Formicidae</taxon>
        <taxon>Myrmicinae</taxon>
        <taxon>Cyphomyrmex</taxon>
    </lineage>
</organism>
<keyword evidence="8" id="KW-1185">Reference proteome</keyword>
<dbReference type="InterPro" id="IPR038441">
    <property type="entry name" value="THAP_Znf_sf"/>
</dbReference>
<evidence type="ECO:0000256" key="2">
    <source>
        <dbReference type="ARBA" id="ARBA00022771"/>
    </source>
</evidence>
<dbReference type="GO" id="GO:0003677">
    <property type="term" value="F:DNA binding"/>
    <property type="evidence" value="ECO:0007669"/>
    <property type="project" value="UniProtKB-UniRule"/>
</dbReference>
<evidence type="ECO:0000256" key="4">
    <source>
        <dbReference type="ARBA" id="ARBA00023125"/>
    </source>
</evidence>
<dbReference type="EMBL" id="KQ978344">
    <property type="protein sequence ID" value="KYM94820.1"/>
    <property type="molecule type" value="Genomic_DNA"/>
</dbReference>
<dbReference type="Gene3D" id="6.20.210.20">
    <property type="entry name" value="THAP domain"/>
    <property type="match status" value="1"/>
</dbReference>
<name>A0A195C2K3_9HYME</name>
<dbReference type="STRING" id="456900.A0A195C2K3"/>
<dbReference type="InterPro" id="IPR006612">
    <property type="entry name" value="THAP_Znf"/>
</dbReference>
<dbReference type="PANTHER" id="PTHR46927">
    <property type="entry name" value="AGAP005574-PA"/>
    <property type="match status" value="1"/>
</dbReference>
<dbReference type="SUPFAM" id="SSF57716">
    <property type="entry name" value="Glucocorticoid receptor-like (DNA-binding domain)"/>
    <property type="match status" value="1"/>
</dbReference>
<dbReference type="PROSITE" id="PS50950">
    <property type="entry name" value="ZF_THAP"/>
    <property type="match status" value="1"/>
</dbReference>
<protein>
    <submittedName>
        <fullName evidence="7">THAP domain-containing protein 2</fullName>
    </submittedName>
</protein>
<dbReference type="Pfam" id="PF05485">
    <property type="entry name" value="THAP"/>
    <property type="match status" value="1"/>
</dbReference>
<keyword evidence="4 5" id="KW-0238">DNA-binding</keyword>
<sequence length="289" mass="33801">MVKNCCVQGCNASWRPDVDLSFFSFPLKNEDLLKEWLQIVPINNQISKHSRICSIHFEESQYECISGKRFLRKNAVPTIFPQDIAQFKKMIAKVEKLYPKYQNVVLESVNSNNNSHDHCYSKLHETFLISSVLNETDKAIQTTPQTKSVGTQTSSRATEKEKELRYRIKSLQSKLRRKELKELKNMRIPIKYSPIKQVIYIYIYIYISGSFKYLNCSGAYIESYYFVQYSLEHHRTLLKLYYSIPLDHILNHIIPILIFDNISLMFCTMVEIDDLLLPGTSEICKSPDQ</sequence>
<keyword evidence="2 5" id="KW-0863">Zinc-finger</keyword>
<evidence type="ECO:0000313" key="7">
    <source>
        <dbReference type="EMBL" id="KYM94820.1"/>
    </source>
</evidence>
<reference evidence="7 8" key="1">
    <citation type="submission" date="2016-03" db="EMBL/GenBank/DDBJ databases">
        <title>Cyphomyrmex costatus WGS genome.</title>
        <authorList>
            <person name="Nygaard S."/>
            <person name="Hu H."/>
            <person name="Boomsma J."/>
            <person name="Zhang G."/>
        </authorList>
    </citation>
    <scope>NUCLEOTIDE SEQUENCE [LARGE SCALE GENOMIC DNA]</scope>
    <source>
        <strain evidence="7">MS0001</strain>
        <tissue evidence="7">Whole body</tissue>
    </source>
</reference>
<keyword evidence="1" id="KW-0479">Metal-binding</keyword>
<dbReference type="InterPro" id="IPR052224">
    <property type="entry name" value="THAP_domain_protein"/>
</dbReference>
<dbReference type="AlphaFoldDB" id="A0A195C2K3"/>
<accession>A0A195C2K3</accession>
<evidence type="ECO:0000313" key="8">
    <source>
        <dbReference type="Proteomes" id="UP000078542"/>
    </source>
</evidence>
<dbReference type="SMART" id="SM00980">
    <property type="entry name" value="THAP"/>
    <property type="match status" value="1"/>
</dbReference>
<dbReference type="GO" id="GO:0008270">
    <property type="term" value="F:zinc ion binding"/>
    <property type="evidence" value="ECO:0007669"/>
    <property type="project" value="UniProtKB-KW"/>
</dbReference>
<evidence type="ECO:0000256" key="5">
    <source>
        <dbReference type="PROSITE-ProRule" id="PRU00309"/>
    </source>
</evidence>
<dbReference type="Proteomes" id="UP000078542">
    <property type="component" value="Unassembled WGS sequence"/>
</dbReference>
<keyword evidence="3" id="KW-0862">Zinc</keyword>
<evidence type="ECO:0000256" key="3">
    <source>
        <dbReference type="ARBA" id="ARBA00022833"/>
    </source>
</evidence>
<dbReference type="PANTHER" id="PTHR46927:SF3">
    <property type="entry name" value="THAP-TYPE DOMAIN-CONTAINING PROTEIN"/>
    <property type="match status" value="1"/>
</dbReference>
<gene>
    <name evidence="7" type="ORF">ALC62_14415</name>
</gene>
<feature type="domain" description="THAP-type" evidence="6">
    <location>
        <begin position="1"/>
        <end position="80"/>
    </location>
</feature>
<dbReference type="SMART" id="SM00692">
    <property type="entry name" value="DM3"/>
    <property type="match status" value="1"/>
</dbReference>
<proteinExistence type="predicted"/>